<dbReference type="InterPro" id="IPR051940">
    <property type="entry name" value="Chitin_bind-dev_reg"/>
</dbReference>
<evidence type="ECO:0000256" key="6">
    <source>
        <dbReference type="SAM" id="MobiDB-lite"/>
    </source>
</evidence>
<proteinExistence type="predicted"/>
<dbReference type="GO" id="GO:0008061">
    <property type="term" value="F:chitin binding"/>
    <property type="evidence" value="ECO:0007669"/>
    <property type="project" value="UniProtKB-KW"/>
</dbReference>
<feature type="compositionally biased region" description="Gly residues" evidence="6">
    <location>
        <begin position="1032"/>
        <end position="1056"/>
    </location>
</feature>
<protein>
    <submittedName>
        <fullName evidence="10">Uncharacterized protein LOC118763360 isoform X4</fullName>
    </submittedName>
</protein>
<accession>A0A7E6EV95</accession>
<evidence type="ECO:0000256" key="1">
    <source>
        <dbReference type="ARBA" id="ARBA00022669"/>
    </source>
</evidence>
<feature type="signal peptide" evidence="7">
    <location>
        <begin position="1"/>
        <end position="29"/>
    </location>
</feature>
<keyword evidence="9" id="KW-1185">Reference proteome</keyword>
<feature type="compositionally biased region" description="Gly residues" evidence="6">
    <location>
        <begin position="1141"/>
        <end position="1180"/>
    </location>
</feature>
<feature type="compositionally biased region" description="Gly residues" evidence="6">
    <location>
        <begin position="529"/>
        <end position="754"/>
    </location>
</feature>
<dbReference type="Gene3D" id="2.170.140.10">
    <property type="entry name" value="Chitin binding domain"/>
    <property type="match status" value="10"/>
</dbReference>
<dbReference type="GO" id="GO:0005576">
    <property type="term" value="C:extracellular region"/>
    <property type="evidence" value="ECO:0007669"/>
    <property type="project" value="InterPro"/>
</dbReference>
<dbReference type="InterPro" id="IPR002557">
    <property type="entry name" value="Chitin-bd_dom"/>
</dbReference>
<dbReference type="InterPro" id="IPR036508">
    <property type="entry name" value="Chitin-bd_dom_sf"/>
</dbReference>
<feature type="compositionally biased region" description="Gly residues" evidence="6">
    <location>
        <begin position="441"/>
        <end position="520"/>
    </location>
</feature>
<feature type="compositionally biased region" description="Gly residues" evidence="6">
    <location>
        <begin position="1063"/>
        <end position="1135"/>
    </location>
</feature>
<keyword evidence="4" id="KW-1015">Disulfide bond</keyword>
<reference evidence="10" key="1">
    <citation type="submission" date="2025-08" db="UniProtKB">
        <authorList>
            <consortium name="RefSeq"/>
        </authorList>
    </citation>
    <scope>IDENTIFICATION</scope>
</reference>
<feature type="compositionally biased region" description="Gly residues" evidence="6">
    <location>
        <begin position="862"/>
        <end position="1019"/>
    </location>
</feature>
<name>A0A7E6EV95_9MOLL</name>
<feature type="compositionally biased region" description="Low complexity" evidence="6">
    <location>
        <begin position="1020"/>
        <end position="1031"/>
    </location>
</feature>
<dbReference type="Proteomes" id="UP000515154">
    <property type="component" value="Linkage group LG5"/>
</dbReference>
<dbReference type="Pfam" id="PF01607">
    <property type="entry name" value="CBM_14"/>
    <property type="match status" value="8"/>
</dbReference>
<evidence type="ECO:0000313" key="10">
    <source>
        <dbReference type="RefSeq" id="XP_036358687.1"/>
    </source>
</evidence>
<dbReference type="RefSeq" id="XP_036358687.1">
    <property type="nucleotide sequence ID" value="XM_036502794.1"/>
</dbReference>
<dbReference type="SMART" id="SM00494">
    <property type="entry name" value="ChtBD2"/>
    <property type="match status" value="11"/>
</dbReference>
<feature type="compositionally biased region" description="Polar residues" evidence="6">
    <location>
        <begin position="1205"/>
        <end position="1216"/>
    </location>
</feature>
<dbReference type="PANTHER" id="PTHR23301:SF0">
    <property type="entry name" value="CHITIN-BINDING TYPE-2 DOMAIN-CONTAINING PROTEIN-RELATED"/>
    <property type="match status" value="1"/>
</dbReference>
<organism evidence="9 10">
    <name type="scientific">Octopus sinensis</name>
    <name type="common">East Asian common octopus</name>
    <dbReference type="NCBI Taxonomy" id="2607531"/>
    <lineage>
        <taxon>Eukaryota</taxon>
        <taxon>Metazoa</taxon>
        <taxon>Spiralia</taxon>
        <taxon>Lophotrochozoa</taxon>
        <taxon>Mollusca</taxon>
        <taxon>Cephalopoda</taxon>
        <taxon>Coleoidea</taxon>
        <taxon>Octopodiformes</taxon>
        <taxon>Octopoda</taxon>
        <taxon>Incirrata</taxon>
        <taxon>Octopodidae</taxon>
        <taxon>Octopus</taxon>
    </lineage>
</organism>
<dbReference type="PANTHER" id="PTHR23301">
    <property type="entry name" value="CHITIN BINDING PERITROPHIN-A"/>
    <property type="match status" value="1"/>
</dbReference>
<gene>
    <name evidence="10" type="primary">LOC118763360</name>
</gene>
<feature type="compositionally biased region" description="Gly residues" evidence="6">
    <location>
        <begin position="820"/>
        <end position="848"/>
    </location>
</feature>
<feature type="chain" id="PRO_5028809714" evidence="7">
    <location>
        <begin position="30"/>
        <end position="1941"/>
    </location>
</feature>
<feature type="region of interest" description="Disordered" evidence="6">
    <location>
        <begin position="422"/>
        <end position="1220"/>
    </location>
</feature>
<dbReference type="SUPFAM" id="SSF57625">
    <property type="entry name" value="Invertebrate chitin-binding proteins"/>
    <property type="match status" value="11"/>
</dbReference>
<keyword evidence="1" id="KW-0147">Chitin-binding</keyword>
<evidence type="ECO:0000313" key="9">
    <source>
        <dbReference type="Proteomes" id="UP000515154"/>
    </source>
</evidence>
<keyword evidence="3" id="KW-0677">Repeat</keyword>
<feature type="compositionally biased region" description="Low complexity" evidence="6">
    <location>
        <begin position="1181"/>
        <end position="1190"/>
    </location>
</feature>
<evidence type="ECO:0000256" key="3">
    <source>
        <dbReference type="ARBA" id="ARBA00022737"/>
    </source>
</evidence>
<keyword evidence="5" id="KW-0325">Glycoprotein</keyword>
<feature type="compositionally biased region" description="Gly residues" evidence="6">
    <location>
        <begin position="763"/>
        <end position="810"/>
    </location>
</feature>
<dbReference type="PROSITE" id="PS50940">
    <property type="entry name" value="CHIT_BIND_II"/>
    <property type="match status" value="1"/>
</dbReference>
<evidence type="ECO:0000256" key="5">
    <source>
        <dbReference type="ARBA" id="ARBA00023180"/>
    </source>
</evidence>
<sequence length="1941" mass="196622">MPFSQTGTKTIFGWSALILLCFLSQTAHAQQCNELCFNLTNSEQPKSNETTQPANDEIYQRCHIICEKFRSNNTACRLVSIHEMLRSTVNVSKLCSKENLMTECQPCVTGGFYSHPNDQGRYYQCVYGVLLPKYCQSGTIWYQHTRTCIFDFLSRWKNKLNIRRDGLDVQPTQVQSASETMCVFGVYNPKCKPCENDSYHSKTASLTHFYHCKNGWLYLMYCPSGTIWNSTLSACVYGASSLCLYGNDDTDCLPCLQDTYYSKPGSVRQFYQCVHGWLFVRSCPTGTVWAGLLKECVAGSVPGIWNTAEGIPDISDLPEHVPDVTNIPSGVRDESSPSKGLHSREPIDPTRTNFCIFGVNQPRCRRCAPGTFYPKLKSTIEFYQCLSGWLFIMECPLNTVWDGESTKCIYDELASALRGINAKPENQTGEGGNGRETAIGGSQGTGGATGGNQGTGGATGGSQGAGGATGGSQGVGGATGGSQGTGGVTGGSQGTGGATGGSQGTGGATGGSQGAGGATGGSQATGSSQGTGGATGGSEGGSQIPGGIAGGSQGTGGEGGASGSQGKGGVTGGSQGTGGATGGTGGTQGSQIIGGGAGGSQATGGGTGGVESTGTGTGGSQGTGGEGGVSGSQGTGGVAGGSQGTGGGAGGGQVTGGGASGNQGTGGGTGGNQETGGVTGGIQGSREGTGGSQGTGEVAGGSQGTSGGTGGNQGTTEVAGGGQGTGGGTSGSGGIGGVTGGSKNTGGATGGKQVTGGATSGNQGTGGTGVNQGTGGGTGSSQGTGGDASGNQGTGGGTGGNQATGGGTSGNQGTEDGTGSSQGTGGVAGGKQGTGSGTGSNQGTGGVANGNQAKGGGKDGKQGSGGETGGDQGAGGGTGSNQGTGGVANGNQVSGGGAGGNQGTIGGIGGNQGTGGGTGSIQGTGGIASGSQSTGGGTGGNQGTGGGIGSNQGTGGGISGNQGAGGGTGSSQGTGGVASGSQSTGGGTGGKQGTGGGTGGNQGTGGGISGNQGAGGGTGSSQSTGGVASGSQGTGGGTPGSQGTGGKTGSSQGSGGVASSSQGTGGGTGDRQGTGGESGGSQGTGGVTGGGQSPGTGDQTGGNQGTGGVTGGSQGTGGTDGSQGTGSVTGGGVAGGKQRPGSGGGTSSGGGAGGGGGGGSGGSGGGGGQVTGKGTAGSVGTGEVTNGTGNRRMSTLKPPIDLTRGGTTTEPSSRKNNGFIPVTPSIPSLLGILTNRETIDVNTTQFCVFGVKNPQCRPCIKYTYYSKLGSNKQFYHCNYGVLYVLECPTQTVWNRRLGSCVYESNPLWSQNLLERPGQLNRTNGGFQLPAGANGLLANVNGTFVPVTSNLPKMKAVNPNETTLCISEIDNPQCTPCIKDYFYPKLNSLIQFYQCRIGLLVLLQCPVNTIWDGRSIRCLYDMMRITFDPVLNIFPEDFGSTDTNKPIRWRTDLSIESRTDNESEKVWPTRVPVNPMTTNLCIYEVNNTECEACEKGSYYPKAESIAEFYQCSHGILFLMQCPESTIWHGESLRCIYEEGDTFNYTNFYNESHGMDAINPNATSLCIFEANITDCEPCQQGGYYPIIGSLSEFFQCSHGQLVPMKCPARTIWNNKIIRCVYDRSQVWLLTDTETGVENADEIARRTEMNIEYPEREPINPNTTNLCIFKVNNTRCYPCQKGSYYPKYQSEAHFYQCSQGLLFLMNCPDNTIWHGKSIRCIYDQTRLWRLAAIEIKKDAALANDIPLQFLTPRWPQIPAGHVDLSKMCLFDHYEAGCQHCTVGITYSHPFRQDLYYKCVEGVLQPKLCPDGMWWHQMAAQCVHKGVYNMTFSQRPISIYEPIDPTTTPLCVFDTNNTRCIPCQPNSYYPKFKSISQFYQCSHGLLFLMQCPDKTVWNEASIKCVYGPERYWFAFVVKTIQQSKIPGSLREILHITNSSSRTKIA</sequence>
<evidence type="ECO:0000256" key="7">
    <source>
        <dbReference type="SAM" id="SignalP"/>
    </source>
</evidence>
<evidence type="ECO:0000259" key="8">
    <source>
        <dbReference type="PROSITE" id="PS50940"/>
    </source>
</evidence>
<feature type="domain" description="Chitin-binding type-2" evidence="8">
    <location>
        <begin position="188"/>
        <end position="245"/>
    </location>
</feature>
<evidence type="ECO:0000256" key="2">
    <source>
        <dbReference type="ARBA" id="ARBA00022729"/>
    </source>
</evidence>
<evidence type="ECO:0000256" key="4">
    <source>
        <dbReference type="ARBA" id="ARBA00023157"/>
    </source>
</evidence>
<keyword evidence="2 7" id="KW-0732">Signal</keyword>